<evidence type="ECO:0000313" key="2">
    <source>
        <dbReference type="Proteomes" id="UP000588068"/>
    </source>
</evidence>
<proteinExistence type="predicted"/>
<organism evidence="1 2">
    <name type="scientific">Povalibacter uvarum</name>
    <dbReference type="NCBI Taxonomy" id="732238"/>
    <lineage>
        <taxon>Bacteria</taxon>
        <taxon>Pseudomonadati</taxon>
        <taxon>Pseudomonadota</taxon>
        <taxon>Gammaproteobacteria</taxon>
        <taxon>Steroidobacterales</taxon>
        <taxon>Steroidobacteraceae</taxon>
        <taxon>Povalibacter</taxon>
    </lineage>
</organism>
<dbReference type="AlphaFoldDB" id="A0A841HPH5"/>
<evidence type="ECO:0000313" key="1">
    <source>
        <dbReference type="EMBL" id="MBB6093825.1"/>
    </source>
</evidence>
<dbReference type="EMBL" id="JACHHZ010000003">
    <property type="protein sequence ID" value="MBB6093825.1"/>
    <property type="molecule type" value="Genomic_DNA"/>
</dbReference>
<protein>
    <submittedName>
        <fullName evidence="1">Uncharacterized protein</fullName>
    </submittedName>
</protein>
<reference evidence="1 2" key="1">
    <citation type="submission" date="2020-08" db="EMBL/GenBank/DDBJ databases">
        <title>Genomic Encyclopedia of Type Strains, Phase IV (KMG-IV): sequencing the most valuable type-strain genomes for metagenomic binning, comparative biology and taxonomic classification.</title>
        <authorList>
            <person name="Goeker M."/>
        </authorList>
    </citation>
    <scope>NUCLEOTIDE SEQUENCE [LARGE SCALE GENOMIC DNA]</scope>
    <source>
        <strain evidence="1 2">DSM 26723</strain>
    </source>
</reference>
<name>A0A841HPH5_9GAMM</name>
<sequence length="94" mass="10105">MSAGALPALDMQHFGCPVARLVFAASGIRCPSFLFGSGGTLGPHANALPSGFMSEMEFIRFEPVLLHENSLRNRWPAPYPAIVTRASQDMRSAA</sequence>
<keyword evidence="2" id="KW-1185">Reference proteome</keyword>
<comment type="caution">
    <text evidence="1">The sequence shown here is derived from an EMBL/GenBank/DDBJ whole genome shotgun (WGS) entry which is preliminary data.</text>
</comment>
<dbReference type="Proteomes" id="UP000588068">
    <property type="component" value="Unassembled WGS sequence"/>
</dbReference>
<accession>A0A841HPH5</accession>
<gene>
    <name evidence="1" type="ORF">HNQ60_002706</name>
</gene>